<dbReference type="GO" id="GO:0016020">
    <property type="term" value="C:membrane"/>
    <property type="evidence" value="ECO:0007669"/>
    <property type="project" value="UniProtKB-SubCell"/>
</dbReference>
<evidence type="ECO:0000256" key="4">
    <source>
        <dbReference type="SAM" id="SignalP"/>
    </source>
</evidence>
<gene>
    <name evidence="5" type="ORF">FOZ76_07020</name>
</gene>
<dbReference type="PROSITE" id="PS51257">
    <property type="entry name" value="PROKAR_LIPOPROTEIN"/>
    <property type="match status" value="1"/>
</dbReference>
<feature type="chain" id="PRO_5022201637" description="PilN family type IVB pilus formation outer membrane protein" evidence="4">
    <location>
        <begin position="20"/>
        <end position="536"/>
    </location>
</feature>
<reference evidence="5 6" key="1">
    <citation type="submission" date="2019-07" db="EMBL/GenBank/DDBJ databases">
        <title>Qingshengfaniella alkalisoli gen. nov., sp. nov., isolated from saline soil.</title>
        <authorList>
            <person name="Xu L."/>
            <person name="Huang X.-X."/>
            <person name="Sun J.-Q."/>
        </authorList>
    </citation>
    <scope>NUCLEOTIDE SEQUENCE [LARGE SCALE GENOMIC DNA]</scope>
    <source>
        <strain evidence="5 6">DSM 27279</strain>
    </source>
</reference>
<dbReference type="EMBL" id="VLTJ01000011">
    <property type="protein sequence ID" value="TSH97068.1"/>
    <property type="molecule type" value="Genomic_DNA"/>
</dbReference>
<evidence type="ECO:0000313" key="5">
    <source>
        <dbReference type="EMBL" id="TSH97068.1"/>
    </source>
</evidence>
<dbReference type="RefSeq" id="WP_143947435.1">
    <property type="nucleotide sequence ID" value="NZ_BAABMB010000002.1"/>
</dbReference>
<keyword evidence="6" id="KW-1185">Reference proteome</keyword>
<accession>A0A556AVT4</accession>
<sequence>MRRVRLVAGWALAASFASGCAVFEHSERIRDAAHRRAIENRQAQQQFGAAMTDAEARRRAQEVARPWLAGRPQPLARELTLPAALRRDVDTTLLFPDRQVVLPMLAERITLATGIPVRVQPDALLPQERFAPRLDETGAPPQDAVPAPWTYTLPQGAQPLPRLLDMVAARLGVAWRYADGELEIFRTRSQVFNVRALLARASARASLGRTANATQGAFESASGTELALAGEDLLGAIAHRIEPLLTQAGRLAAQADGSSLVVVTDTPAALLRVGALLERENRTLMRRVRLVFEEVSVVLRDDAEAGIDWNLVYAAARAGGAVGAPALLADAAAGSLAGQLEGGPWAGSSAIVRALSELGVVTRHTSVPLLTLNRQPVTHAVRTTFSWIDEVKTTALSTVGDGGAVGALPSVSVSQKAETVGQFLTLIPDAQDDGQVLLSIAYDSTVAQPLRSVNFGSGDNAVQIQQLTVDGSGTVQQVALRPGQPLIVSGFERHAEQSNGRRLDRDAPWLLGGSQRSSTTRETTVVILTAFAEEGA</sequence>
<evidence type="ECO:0000256" key="3">
    <source>
        <dbReference type="ARBA" id="ARBA00023136"/>
    </source>
</evidence>
<dbReference type="InterPro" id="IPR050810">
    <property type="entry name" value="Bact_Secretion_Sys_Channel"/>
</dbReference>
<dbReference type="PANTHER" id="PTHR30332">
    <property type="entry name" value="PROBABLE GENERAL SECRETION PATHWAY PROTEIN D"/>
    <property type="match status" value="1"/>
</dbReference>
<evidence type="ECO:0000256" key="2">
    <source>
        <dbReference type="ARBA" id="ARBA00022729"/>
    </source>
</evidence>
<organism evidence="5 6">
    <name type="scientific">Verticiella sediminum</name>
    <dbReference type="NCBI Taxonomy" id="1247510"/>
    <lineage>
        <taxon>Bacteria</taxon>
        <taxon>Pseudomonadati</taxon>
        <taxon>Pseudomonadota</taxon>
        <taxon>Betaproteobacteria</taxon>
        <taxon>Burkholderiales</taxon>
        <taxon>Alcaligenaceae</taxon>
        <taxon>Verticiella</taxon>
    </lineage>
</organism>
<keyword evidence="2 4" id="KW-0732">Signal</keyword>
<evidence type="ECO:0008006" key="7">
    <source>
        <dbReference type="Google" id="ProtNLM"/>
    </source>
</evidence>
<dbReference type="PANTHER" id="PTHR30332:SF24">
    <property type="entry name" value="SECRETIN GSPD-RELATED"/>
    <property type="match status" value="1"/>
</dbReference>
<name>A0A556AVT4_9BURK</name>
<evidence type="ECO:0000256" key="1">
    <source>
        <dbReference type="ARBA" id="ARBA00004370"/>
    </source>
</evidence>
<proteinExistence type="predicted"/>
<feature type="signal peptide" evidence="4">
    <location>
        <begin position="1"/>
        <end position="19"/>
    </location>
</feature>
<keyword evidence="3" id="KW-0472">Membrane</keyword>
<protein>
    <recommendedName>
        <fullName evidence="7">PilN family type IVB pilus formation outer membrane protein</fullName>
    </recommendedName>
</protein>
<dbReference type="AlphaFoldDB" id="A0A556AVT4"/>
<evidence type="ECO:0000313" key="6">
    <source>
        <dbReference type="Proteomes" id="UP000318405"/>
    </source>
</evidence>
<comment type="caution">
    <text evidence="5">The sequence shown here is derived from an EMBL/GenBank/DDBJ whole genome shotgun (WGS) entry which is preliminary data.</text>
</comment>
<dbReference type="Proteomes" id="UP000318405">
    <property type="component" value="Unassembled WGS sequence"/>
</dbReference>
<dbReference type="OrthoDB" id="8869029at2"/>
<comment type="subcellular location">
    <subcellularLocation>
        <location evidence="1">Membrane</location>
    </subcellularLocation>
</comment>